<dbReference type="AlphaFoldDB" id="A6BJ66"/>
<gene>
    <name evidence="1" type="ORF">DORLON_02360</name>
</gene>
<dbReference type="eggNOG" id="ENOG5033TB0">
    <property type="taxonomic scope" value="Bacteria"/>
</dbReference>
<proteinExistence type="predicted"/>
<protein>
    <submittedName>
        <fullName evidence="1">Uncharacterized protein</fullName>
    </submittedName>
</protein>
<sequence>MYSHCLVLWPLFCFPAAARFESGTYYSIDEASRALVEKLEHYAASPVYGDETTTDISLNGHTLSDSGNEDSELQKLGTIICPMPE</sequence>
<dbReference type="HOGENOM" id="CLU_2507357_0_0_9"/>
<reference evidence="1 2" key="2">
    <citation type="submission" date="2007-04" db="EMBL/GenBank/DDBJ databases">
        <title>Draft genome sequence of Dorea longicatena (DSM 13814).</title>
        <authorList>
            <person name="Sudarsanam P."/>
            <person name="Ley R."/>
            <person name="Guruge J."/>
            <person name="Turnbaugh P.J."/>
            <person name="Mahowald M."/>
            <person name="Liep D."/>
            <person name="Gordon J."/>
        </authorList>
    </citation>
    <scope>NUCLEOTIDE SEQUENCE [LARGE SCALE GENOMIC DNA]</scope>
    <source>
        <strain evidence="1 2">DSM 13814</strain>
    </source>
</reference>
<dbReference type="GeneID" id="93137369"/>
<comment type="caution">
    <text evidence="1">The sequence shown here is derived from an EMBL/GenBank/DDBJ whole genome shotgun (WGS) entry which is preliminary data.</text>
</comment>
<name>A6BJ66_9FIRM</name>
<evidence type="ECO:0000313" key="2">
    <source>
        <dbReference type="Proteomes" id="UP000004016"/>
    </source>
</evidence>
<dbReference type="RefSeq" id="WP_006428075.1">
    <property type="nucleotide sequence ID" value="NZ_DS264414.1"/>
</dbReference>
<dbReference type="Proteomes" id="UP000004016">
    <property type="component" value="Unassembled WGS sequence"/>
</dbReference>
<reference evidence="1 2" key="1">
    <citation type="submission" date="2007-03" db="EMBL/GenBank/DDBJ databases">
        <authorList>
            <person name="Fulton L."/>
            <person name="Clifton S."/>
            <person name="Fulton B."/>
            <person name="Xu J."/>
            <person name="Minx P."/>
            <person name="Pepin K.H."/>
            <person name="Johnson M."/>
            <person name="Thiruvilangam P."/>
            <person name="Bhonagiri V."/>
            <person name="Nash W.E."/>
            <person name="Mardis E.R."/>
            <person name="Wilson R.K."/>
        </authorList>
    </citation>
    <scope>NUCLEOTIDE SEQUENCE [LARGE SCALE GENOMIC DNA]</scope>
    <source>
        <strain evidence="1 2">DSM 13814</strain>
    </source>
</reference>
<evidence type="ECO:0000313" key="1">
    <source>
        <dbReference type="EMBL" id="EDM62263.1"/>
    </source>
</evidence>
<dbReference type="EMBL" id="AAXB02000015">
    <property type="protein sequence ID" value="EDM62263.1"/>
    <property type="molecule type" value="Genomic_DNA"/>
</dbReference>
<accession>A6BJ66</accession>
<organism evidence="1 2">
    <name type="scientific">Dorea longicatena DSM 13814</name>
    <dbReference type="NCBI Taxonomy" id="411462"/>
    <lineage>
        <taxon>Bacteria</taxon>
        <taxon>Bacillati</taxon>
        <taxon>Bacillota</taxon>
        <taxon>Clostridia</taxon>
        <taxon>Lachnospirales</taxon>
        <taxon>Lachnospiraceae</taxon>
        <taxon>Dorea</taxon>
    </lineage>
</organism>